<accession>A0A418LZ20</accession>
<comment type="caution">
    <text evidence="1">The sequence shown here is derived from an EMBL/GenBank/DDBJ whole genome shotgun (WGS) entry which is preliminary data.</text>
</comment>
<proteinExistence type="predicted"/>
<dbReference type="OrthoDB" id="959344at2"/>
<dbReference type="Proteomes" id="UP000283523">
    <property type="component" value="Unassembled WGS sequence"/>
</dbReference>
<gene>
    <name evidence="1" type="ORF">DYU11_28575</name>
</gene>
<reference evidence="1 2" key="1">
    <citation type="submission" date="2018-08" db="EMBL/GenBank/DDBJ databases">
        <title>Fibrisoma montanum sp. nov., isolated from Danxia mountain soil.</title>
        <authorList>
            <person name="Huang Y."/>
        </authorList>
    </citation>
    <scope>NUCLEOTIDE SEQUENCE [LARGE SCALE GENOMIC DNA]</scope>
    <source>
        <strain evidence="1 2">HYT19</strain>
    </source>
</reference>
<evidence type="ECO:0000313" key="2">
    <source>
        <dbReference type="Proteomes" id="UP000283523"/>
    </source>
</evidence>
<sequence length="139" mass="16481">MTAQYLLESLLSFQNTYRVVMRHFNDDVRNARILEPVLGLTNNSIRQRYNKPQLWRVTEIRRLAVHYSLSESACIRVQETLPQLQPYLQQLPSRQRRRLERLSQLSTRKLTNRMATDWLIADVNELITGLTNWMADQPV</sequence>
<dbReference type="AlphaFoldDB" id="A0A418LZ20"/>
<name>A0A418LZ20_9BACT</name>
<protein>
    <submittedName>
        <fullName evidence="1">Uncharacterized protein</fullName>
    </submittedName>
</protein>
<dbReference type="EMBL" id="QXED01000011">
    <property type="protein sequence ID" value="RIV18530.1"/>
    <property type="molecule type" value="Genomic_DNA"/>
</dbReference>
<organism evidence="1 2">
    <name type="scientific">Fibrisoma montanum</name>
    <dbReference type="NCBI Taxonomy" id="2305895"/>
    <lineage>
        <taxon>Bacteria</taxon>
        <taxon>Pseudomonadati</taxon>
        <taxon>Bacteroidota</taxon>
        <taxon>Cytophagia</taxon>
        <taxon>Cytophagales</taxon>
        <taxon>Spirosomataceae</taxon>
        <taxon>Fibrisoma</taxon>
    </lineage>
</organism>
<evidence type="ECO:0000313" key="1">
    <source>
        <dbReference type="EMBL" id="RIV18530.1"/>
    </source>
</evidence>
<dbReference type="RefSeq" id="WP_119671164.1">
    <property type="nucleotide sequence ID" value="NZ_QXED01000011.1"/>
</dbReference>
<keyword evidence="2" id="KW-1185">Reference proteome</keyword>